<name>A0AA43XIJ5_9CLOT</name>
<dbReference type="SUPFAM" id="SSF88946">
    <property type="entry name" value="Sigma2 domain of RNA polymerase sigma factors"/>
    <property type="match status" value="1"/>
</dbReference>
<evidence type="ECO:0000256" key="1">
    <source>
        <dbReference type="ARBA" id="ARBA00010641"/>
    </source>
</evidence>
<dbReference type="AlphaFoldDB" id="A0AA43XIJ5"/>
<feature type="domain" description="RNA polymerase sigma-70 region 2" evidence="6">
    <location>
        <begin position="7"/>
        <end position="74"/>
    </location>
</feature>
<organism evidence="8 9">
    <name type="scientific">Isachenkonia alkalipeptolytica</name>
    <dbReference type="NCBI Taxonomy" id="2565777"/>
    <lineage>
        <taxon>Bacteria</taxon>
        <taxon>Bacillati</taxon>
        <taxon>Bacillota</taxon>
        <taxon>Clostridia</taxon>
        <taxon>Eubacteriales</taxon>
        <taxon>Clostridiaceae</taxon>
        <taxon>Isachenkonia</taxon>
    </lineage>
</organism>
<evidence type="ECO:0000256" key="3">
    <source>
        <dbReference type="ARBA" id="ARBA00023082"/>
    </source>
</evidence>
<dbReference type="PANTHER" id="PTHR43133:SF52">
    <property type="entry name" value="ECF RNA POLYMERASE SIGMA FACTOR SIGL"/>
    <property type="match status" value="1"/>
</dbReference>
<sequence>MIELEDLYERYFPSVYRYLLSITRDQNLAEDLTAETFMKALEGIEDFNGGCDIRVWLCQIGKNSYYSHLRKQGRVDIVAEIPEDKGPFSETSMDTRLMNEETSQKIHRILHHMKEPYKEVFTLRVFGELSFKRIGEIFQKTENWACVTFHRSRKKILAELEESP</sequence>
<dbReference type="InterPro" id="IPR013249">
    <property type="entry name" value="RNA_pol_sigma70_r4_t2"/>
</dbReference>
<dbReference type="InterPro" id="IPR014284">
    <property type="entry name" value="RNA_pol_sigma-70_dom"/>
</dbReference>
<evidence type="ECO:0000313" key="9">
    <source>
        <dbReference type="Proteomes" id="UP000449710"/>
    </source>
</evidence>
<dbReference type="GO" id="GO:0016987">
    <property type="term" value="F:sigma factor activity"/>
    <property type="evidence" value="ECO:0007669"/>
    <property type="project" value="UniProtKB-KW"/>
</dbReference>
<evidence type="ECO:0000259" key="7">
    <source>
        <dbReference type="Pfam" id="PF08281"/>
    </source>
</evidence>
<dbReference type="SUPFAM" id="SSF88659">
    <property type="entry name" value="Sigma3 and sigma4 domains of RNA polymerase sigma factors"/>
    <property type="match status" value="1"/>
</dbReference>
<dbReference type="Pfam" id="PF04542">
    <property type="entry name" value="Sigma70_r2"/>
    <property type="match status" value="1"/>
</dbReference>
<dbReference type="Pfam" id="PF08281">
    <property type="entry name" value="Sigma70_r4_2"/>
    <property type="match status" value="1"/>
</dbReference>
<keyword evidence="2" id="KW-0805">Transcription regulation</keyword>
<dbReference type="Gene3D" id="1.10.10.10">
    <property type="entry name" value="Winged helix-like DNA-binding domain superfamily/Winged helix DNA-binding domain"/>
    <property type="match status" value="1"/>
</dbReference>
<dbReference type="Proteomes" id="UP000449710">
    <property type="component" value="Unassembled WGS sequence"/>
</dbReference>
<keyword evidence="3" id="KW-0731">Sigma factor</keyword>
<dbReference type="InterPro" id="IPR039425">
    <property type="entry name" value="RNA_pol_sigma-70-like"/>
</dbReference>
<accession>A0AA43XIJ5</accession>
<dbReference type="NCBIfam" id="TIGR02937">
    <property type="entry name" value="sigma70-ECF"/>
    <property type="match status" value="1"/>
</dbReference>
<dbReference type="RefSeq" id="WP_160718507.1">
    <property type="nucleotide sequence ID" value="NZ_SUMG01000001.1"/>
</dbReference>
<dbReference type="GO" id="GO:0003677">
    <property type="term" value="F:DNA binding"/>
    <property type="evidence" value="ECO:0007669"/>
    <property type="project" value="UniProtKB-KW"/>
</dbReference>
<dbReference type="InterPro" id="IPR013325">
    <property type="entry name" value="RNA_pol_sigma_r2"/>
</dbReference>
<keyword evidence="5" id="KW-0804">Transcription</keyword>
<evidence type="ECO:0000256" key="2">
    <source>
        <dbReference type="ARBA" id="ARBA00023015"/>
    </source>
</evidence>
<evidence type="ECO:0000259" key="6">
    <source>
        <dbReference type="Pfam" id="PF04542"/>
    </source>
</evidence>
<evidence type="ECO:0000313" key="8">
    <source>
        <dbReference type="EMBL" id="NBG87217.1"/>
    </source>
</evidence>
<dbReference type="PANTHER" id="PTHR43133">
    <property type="entry name" value="RNA POLYMERASE ECF-TYPE SIGMA FACTO"/>
    <property type="match status" value="1"/>
</dbReference>
<dbReference type="Gene3D" id="1.10.1740.10">
    <property type="match status" value="1"/>
</dbReference>
<dbReference type="InterPro" id="IPR007627">
    <property type="entry name" value="RNA_pol_sigma70_r2"/>
</dbReference>
<dbReference type="InterPro" id="IPR013324">
    <property type="entry name" value="RNA_pol_sigma_r3/r4-like"/>
</dbReference>
<evidence type="ECO:0000256" key="4">
    <source>
        <dbReference type="ARBA" id="ARBA00023125"/>
    </source>
</evidence>
<dbReference type="InterPro" id="IPR036388">
    <property type="entry name" value="WH-like_DNA-bd_sf"/>
</dbReference>
<comment type="caution">
    <text evidence="8">The sequence shown here is derived from an EMBL/GenBank/DDBJ whole genome shotgun (WGS) entry which is preliminary data.</text>
</comment>
<dbReference type="EMBL" id="SUMG01000001">
    <property type="protein sequence ID" value="NBG87217.1"/>
    <property type="molecule type" value="Genomic_DNA"/>
</dbReference>
<reference evidence="8 9" key="1">
    <citation type="submission" date="2019-04" db="EMBL/GenBank/DDBJ databases">
        <title>Isachenkonia alkalipeptolytica gen. nov. sp. nov. a new anaerobic, alkiliphilic organothrophic bacterium capable to reduce synthesized ferrihydrite isolated from a soda lake.</title>
        <authorList>
            <person name="Toshchakov S.V."/>
            <person name="Zavarzina D.G."/>
            <person name="Zhilina T.N."/>
            <person name="Kostrikina N.A."/>
            <person name="Kublanov I.V."/>
        </authorList>
    </citation>
    <scope>NUCLEOTIDE SEQUENCE [LARGE SCALE GENOMIC DNA]</scope>
    <source>
        <strain evidence="8 9">Z-1701</strain>
    </source>
</reference>
<protein>
    <submittedName>
        <fullName evidence="8">RNA polymerase sigma factor</fullName>
    </submittedName>
</protein>
<feature type="domain" description="RNA polymerase sigma factor 70 region 4 type 2" evidence="7">
    <location>
        <begin position="104"/>
        <end position="156"/>
    </location>
</feature>
<comment type="similarity">
    <text evidence="1">Belongs to the sigma-70 factor family. ECF subfamily.</text>
</comment>
<gene>
    <name evidence="8" type="ORF">ISALK_01755</name>
</gene>
<keyword evidence="4" id="KW-0238">DNA-binding</keyword>
<dbReference type="GO" id="GO:0006352">
    <property type="term" value="P:DNA-templated transcription initiation"/>
    <property type="evidence" value="ECO:0007669"/>
    <property type="project" value="InterPro"/>
</dbReference>
<evidence type="ECO:0000256" key="5">
    <source>
        <dbReference type="ARBA" id="ARBA00023163"/>
    </source>
</evidence>
<proteinExistence type="inferred from homology"/>
<keyword evidence="9" id="KW-1185">Reference proteome</keyword>